<dbReference type="Pfam" id="PF10948">
    <property type="entry name" value="DUF2635"/>
    <property type="match status" value="1"/>
</dbReference>
<accession>A0ABS2BHB5</accession>
<evidence type="ECO:0000313" key="2">
    <source>
        <dbReference type="Proteomes" id="UP000809431"/>
    </source>
</evidence>
<keyword evidence="2" id="KW-1185">Reference proteome</keyword>
<dbReference type="RefSeq" id="WP_203536644.1">
    <property type="nucleotide sequence ID" value="NZ_JAESND010000001.1"/>
</dbReference>
<dbReference type="Proteomes" id="UP000809431">
    <property type="component" value="Unassembled WGS sequence"/>
</dbReference>
<organism evidence="1 2">
    <name type="scientific">Jeongeupia naejangsanensis</name>
    <dbReference type="NCBI Taxonomy" id="613195"/>
    <lineage>
        <taxon>Bacteria</taxon>
        <taxon>Pseudomonadati</taxon>
        <taxon>Pseudomonadota</taxon>
        <taxon>Betaproteobacteria</taxon>
        <taxon>Neisseriales</taxon>
        <taxon>Chitinibacteraceae</taxon>
        <taxon>Jeongeupia</taxon>
    </lineage>
</organism>
<sequence length="62" mass="6853">MKTHLRPARPDLVVWLPDGSATLPPEGSTVYLDAYWHRRITDGDVLIVPPDTSSTTPEQNPA</sequence>
<comment type="caution">
    <text evidence="1">The sequence shown here is derived from an EMBL/GenBank/DDBJ whole genome shotgun (WGS) entry which is preliminary data.</text>
</comment>
<name>A0ABS2BHB5_9NEIS</name>
<gene>
    <name evidence="1" type="ORF">JMJ54_04040</name>
</gene>
<protein>
    <submittedName>
        <fullName evidence="1">DUF2635 domain-containing protein</fullName>
    </submittedName>
</protein>
<reference evidence="1 2" key="1">
    <citation type="submission" date="2021-01" db="EMBL/GenBank/DDBJ databases">
        <title>Draft Genome Sequence and Polyhydroxyalkanoate Biosynthetic Potential of Jeongeupia naejangsanensis Type Strain DSM 24253.</title>
        <authorList>
            <person name="Turrini P."/>
            <person name="Artuso I."/>
            <person name="Lugli G.A."/>
            <person name="Frangipani E."/>
            <person name="Ventura M."/>
            <person name="Visca P."/>
        </authorList>
    </citation>
    <scope>NUCLEOTIDE SEQUENCE [LARGE SCALE GENOMIC DNA]</scope>
    <source>
        <strain evidence="1 2">DSM 24253</strain>
    </source>
</reference>
<dbReference type="EMBL" id="JAESND010000001">
    <property type="protein sequence ID" value="MBM3114991.1"/>
    <property type="molecule type" value="Genomic_DNA"/>
</dbReference>
<dbReference type="InterPro" id="IPR024400">
    <property type="entry name" value="DUF2635"/>
</dbReference>
<proteinExistence type="predicted"/>
<evidence type="ECO:0000313" key="1">
    <source>
        <dbReference type="EMBL" id="MBM3114991.1"/>
    </source>
</evidence>